<comment type="caution">
    <text evidence="1">The sequence shown here is derived from an EMBL/GenBank/DDBJ whole genome shotgun (WGS) entry which is preliminary data.</text>
</comment>
<accession>A0AAI8V8R2</accession>
<gene>
    <name evidence="1" type="ORF">KHLLAP_LOCUS866</name>
</gene>
<dbReference type="Proteomes" id="UP001295740">
    <property type="component" value="Unassembled WGS sequence"/>
</dbReference>
<sequence>MHDYIKRVQAVIWNRVVLEGAAGHDVHEDALVGIGPPLTEKDDLVCILFGCSVPCILRPLVSVDLEPNQGKKSRKPYAGEKLDYYEFVGEAFVYGKMDGQAMESISADELTDKTQDFRLM</sequence>
<dbReference type="EMBL" id="CAUWAG010000003">
    <property type="protein sequence ID" value="CAJ2500398.1"/>
    <property type="molecule type" value="Genomic_DNA"/>
</dbReference>
<evidence type="ECO:0000313" key="1">
    <source>
        <dbReference type="EMBL" id="CAJ2500398.1"/>
    </source>
</evidence>
<proteinExistence type="predicted"/>
<evidence type="ECO:0000313" key="2">
    <source>
        <dbReference type="Proteomes" id="UP001295740"/>
    </source>
</evidence>
<name>A0AAI8V8R2_9PEZI</name>
<protein>
    <submittedName>
        <fullName evidence="1">Uu.00g032510.m01.CDS01</fullName>
    </submittedName>
</protein>
<dbReference type="AlphaFoldDB" id="A0AAI8V8R2"/>
<reference evidence="1" key="1">
    <citation type="submission" date="2023-10" db="EMBL/GenBank/DDBJ databases">
        <authorList>
            <person name="Hackl T."/>
        </authorList>
    </citation>
    <scope>NUCLEOTIDE SEQUENCE</scope>
</reference>
<keyword evidence="2" id="KW-1185">Reference proteome</keyword>
<organism evidence="1 2">
    <name type="scientific">Anthostomella pinea</name>
    <dbReference type="NCBI Taxonomy" id="933095"/>
    <lineage>
        <taxon>Eukaryota</taxon>
        <taxon>Fungi</taxon>
        <taxon>Dikarya</taxon>
        <taxon>Ascomycota</taxon>
        <taxon>Pezizomycotina</taxon>
        <taxon>Sordariomycetes</taxon>
        <taxon>Xylariomycetidae</taxon>
        <taxon>Xylariales</taxon>
        <taxon>Xylariaceae</taxon>
        <taxon>Anthostomella</taxon>
    </lineage>
</organism>